<accession>A0A6G9Z9A0</accession>
<dbReference type="RefSeq" id="WP_167488882.1">
    <property type="nucleotide sequence ID" value="NZ_CP046173.1"/>
</dbReference>
<proteinExistence type="predicted"/>
<sequence>MEIASTEGGENTLYRVPMSVVLFGVSPRRAVRRRAATRLCIRPAVRHKEFGVYSLER</sequence>
<evidence type="ECO:0000313" key="1">
    <source>
        <dbReference type="EMBL" id="QIS21593.1"/>
    </source>
</evidence>
<protein>
    <submittedName>
        <fullName evidence="1">Uncharacterized protein</fullName>
    </submittedName>
</protein>
<dbReference type="AlphaFoldDB" id="A0A6G9Z9A0"/>
<gene>
    <name evidence="1" type="ORF">F6W96_27900</name>
</gene>
<evidence type="ECO:0000313" key="2">
    <source>
        <dbReference type="Proteomes" id="UP000500953"/>
    </source>
</evidence>
<reference evidence="1 2" key="1">
    <citation type="journal article" date="2019" name="ACS Chem. Biol.">
        <title>Identification and Mobilization of a Cryptic Antibiotic Biosynthesis Gene Locus from a Human-Pathogenic Nocardia Isolate.</title>
        <authorList>
            <person name="Herisse M."/>
            <person name="Ishida K."/>
            <person name="Porter J.L."/>
            <person name="Howden B."/>
            <person name="Hertweck C."/>
            <person name="Stinear T.P."/>
            <person name="Pidot S.J."/>
        </authorList>
    </citation>
    <scope>NUCLEOTIDE SEQUENCE [LARGE SCALE GENOMIC DNA]</scope>
    <source>
        <strain evidence="1 2">AUSMDU00012715</strain>
    </source>
</reference>
<dbReference type="EMBL" id="CP046173">
    <property type="protein sequence ID" value="QIS21593.1"/>
    <property type="molecule type" value="Genomic_DNA"/>
</dbReference>
<dbReference type="Proteomes" id="UP000500953">
    <property type="component" value="Chromosome"/>
</dbReference>
<name>A0A6G9Z9A0_9NOCA</name>
<organism evidence="1 2">
    <name type="scientific">Nocardia terpenica</name>
    <dbReference type="NCBI Taxonomy" id="455432"/>
    <lineage>
        <taxon>Bacteria</taxon>
        <taxon>Bacillati</taxon>
        <taxon>Actinomycetota</taxon>
        <taxon>Actinomycetes</taxon>
        <taxon>Mycobacteriales</taxon>
        <taxon>Nocardiaceae</taxon>
        <taxon>Nocardia</taxon>
    </lineage>
</organism>